<accession>A0ABV2SLF6</accession>
<evidence type="ECO:0000259" key="12">
    <source>
        <dbReference type="Pfam" id="PF00593"/>
    </source>
</evidence>
<dbReference type="Pfam" id="PF00593">
    <property type="entry name" value="TonB_dep_Rec_b-barrel"/>
    <property type="match status" value="1"/>
</dbReference>
<dbReference type="SUPFAM" id="SSF56935">
    <property type="entry name" value="Porins"/>
    <property type="match status" value="1"/>
</dbReference>
<reference evidence="14 15" key="1">
    <citation type="submission" date="2024-06" db="EMBL/GenBank/DDBJ databases">
        <title>Genomic Encyclopedia of Type Strains, Phase V (KMG-V): Genome sequencing to study the core and pangenomes of soil and plant-associated prokaryotes.</title>
        <authorList>
            <person name="Whitman W."/>
        </authorList>
    </citation>
    <scope>NUCLEOTIDE SEQUENCE [LARGE SCALE GENOMIC DNA]</scope>
    <source>
        <strain evidence="14 15">NE40</strain>
    </source>
</reference>
<evidence type="ECO:0000256" key="6">
    <source>
        <dbReference type="ARBA" id="ARBA00023077"/>
    </source>
</evidence>
<dbReference type="Gene3D" id="2.170.130.10">
    <property type="entry name" value="TonB-dependent receptor, plug domain"/>
    <property type="match status" value="1"/>
</dbReference>
<evidence type="ECO:0000256" key="9">
    <source>
        <dbReference type="PROSITE-ProRule" id="PRU01360"/>
    </source>
</evidence>
<dbReference type="InterPro" id="IPR010917">
    <property type="entry name" value="TonB_rcpt_CS"/>
</dbReference>
<keyword evidence="2 9" id="KW-0813">Transport</keyword>
<feature type="domain" description="TonB-dependent receptor plug" evidence="13">
    <location>
        <begin position="52"/>
        <end position="149"/>
    </location>
</feature>
<dbReference type="NCBIfam" id="TIGR01778">
    <property type="entry name" value="TonB-copper"/>
    <property type="match status" value="1"/>
</dbReference>
<evidence type="ECO:0000256" key="11">
    <source>
        <dbReference type="RuleBase" id="RU003357"/>
    </source>
</evidence>
<dbReference type="InterPro" id="IPR000531">
    <property type="entry name" value="Beta-barrel_TonB"/>
</dbReference>
<dbReference type="PANTHER" id="PTHR30069:SF49">
    <property type="entry name" value="OUTER MEMBRANE PROTEIN C"/>
    <property type="match status" value="1"/>
</dbReference>
<dbReference type="InterPro" id="IPR012910">
    <property type="entry name" value="Plug_dom"/>
</dbReference>
<evidence type="ECO:0000259" key="13">
    <source>
        <dbReference type="Pfam" id="PF07715"/>
    </source>
</evidence>
<dbReference type="Pfam" id="PF07715">
    <property type="entry name" value="Plug"/>
    <property type="match status" value="1"/>
</dbReference>
<evidence type="ECO:0000256" key="8">
    <source>
        <dbReference type="ARBA" id="ARBA00023237"/>
    </source>
</evidence>
<keyword evidence="14" id="KW-0675">Receptor</keyword>
<gene>
    <name evidence="14" type="ORF">V5J35_002915</name>
</gene>
<dbReference type="PROSITE" id="PS01156">
    <property type="entry name" value="TONB_DEPENDENT_REC_2"/>
    <property type="match status" value="1"/>
</dbReference>
<sequence>MKKLRLFPSVLFGVFCGVFVGMFAGILSPAIRADDVPDIAVDVSESLLPSESVSSVSQVNIPATDAGQALREITGVTASRKGGKGFEPIIRGQQQSQLNVLMDGAYVHGACPGRMDPPTTYVSRAGYDKVEVIRGYESVIYGAGGSGGTVLFTRDDPDFNNDRGMRWHPSVTGRVNMGYTGNSRAKDLSLDIAAGNSENWLRAYGAYQDGDNYKDGSGNKVSSAFHSNTGGLIISGEVAGFTRMELNVESVRDDDVYYSGNGMDAPWAKADIWRFKTRYDQSFLLFDTLELSAYRSDVEHRMDNYSVRRRKPTVPNGLKAPSSSLTWGGRLQGSVFTEKSELRIGVDYQANDRDARRYKVALDNRSQADQYQSHMWPGVEYRQAGLFAELDYELSDKNHLRVGGRYDDFKAEATKAAAGTLGASSPDALYQKYYGYKASKVSEGNSSGLVSWVHDLSSAQSVELRASRSVRTADASERYIASRGSCCHGSDDWVGNPRIKPEIHHQLDAGYQFQTEQAQFRVMAFVDEVNDFILRTSGETGARLYKNVDARLYGVEMESRYDVGHWQPAIGLSWTRGENRDDSQQKNLPQIPPLMGSIKLDYNTGHWLLGARCEFAARQNKVDTQSGLDVGESSGYGVMHLHGWYQLAKGLKLQGGVENLFDRTYALHVNRSSRDPFNPEALRVHEPGRQLWVGVEVLF</sequence>
<keyword evidence="6 11" id="KW-0798">TonB box</keyword>
<comment type="similarity">
    <text evidence="9 11">Belongs to the TonB-dependent receptor family.</text>
</comment>
<keyword evidence="5" id="KW-0732">Signal</keyword>
<evidence type="ECO:0000256" key="4">
    <source>
        <dbReference type="ARBA" id="ARBA00022692"/>
    </source>
</evidence>
<organism evidence="14 15">
    <name type="scientific">Endozoicomonas lisbonensis</name>
    <dbReference type="NCBI Taxonomy" id="3120522"/>
    <lineage>
        <taxon>Bacteria</taxon>
        <taxon>Pseudomonadati</taxon>
        <taxon>Pseudomonadota</taxon>
        <taxon>Gammaproteobacteria</taxon>
        <taxon>Oceanospirillales</taxon>
        <taxon>Endozoicomonadaceae</taxon>
        <taxon>Endozoicomonas</taxon>
    </lineage>
</organism>
<dbReference type="Proteomes" id="UP001549366">
    <property type="component" value="Unassembled WGS sequence"/>
</dbReference>
<dbReference type="PROSITE" id="PS52016">
    <property type="entry name" value="TONB_DEPENDENT_REC_3"/>
    <property type="match status" value="1"/>
</dbReference>
<name>A0ABV2SLF6_9GAMM</name>
<dbReference type="EMBL" id="JBEWTB010000002">
    <property type="protein sequence ID" value="MET4757723.1"/>
    <property type="molecule type" value="Genomic_DNA"/>
</dbReference>
<feature type="short sequence motif" description="TonB C-terminal box" evidence="10">
    <location>
        <begin position="682"/>
        <end position="699"/>
    </location>
</feature>
<feature type="domain" description="TonB-dependent receptor-like beta-barrel" evidence="12">
    <location>
        <begin position="212"/>
        <end position="660"/>
    </location>
</feature>
<comment type="caution">
    <text evidence="14">The sequence shown here is derived from an EMBL/GenBank/DDBJ whole genome shotgun (WGS) entry which is preliminary data.</text>
</comment>
<dbReference type="RefSeq" id="WP_354007856.1">
    <property type="nucleotide sequence ID" value="NZ_JBEWTA010000001.1"/>
</dbReference>
<dbReference type="InterPro" id="IPR039426">
    <property type="entry name" value="TonB-dep_rcpt-like"/>
</dbReference>
<evidence type="ECO:0000256" key="10">
    <source>
        <dbReference type="PROSITE-ProRule" id="PRU10144"/>
    </source>
</evidence>
<comment type="subcellular location">
    <subcellularLocation>
        <location evidence="1 9">Cell outer membrane</location>
        <topology evidence="1 9">Multi-pass membrane protein</topology>
    </subcellularLocation>
</comment>
<dbReference type="CDD" id="cd01347">
    <property type="entry name" value="ligand_gated_channel"/>
    <property type="match status" value="1"/>
</dbReference>
<keyword evidence="15" id="KW-1185">Reference proteome</keyword>
<keyword evidence="3 9" id="KW-1134">Transmembrane beta strand</keyword>
<proteinExistence type="inferred from homology"/>
<keyword evidence="4 9" id="KW-0812">Transmembrane</keyword>
<dbReference type="PANTHER" id="PTHR30069">
    <property type="entry name" value="TONB-DEPENDENT OUTER MEMBRANE RECEPTOR"/>
    <property type="match status" value="1"/>
</dbReference>
<evidence type="ECO:0000256" key="5">
    <source>
        <dbReference type="ARBA" id="ARBA00022729"/>
    </source>
</evidence>
<dbReference type="InterPro" id="IPR036942">
    <property type="entry name" value="Beta-barrel_TonB_sf"/>
</dbReference>
<evidence type="ECO:0000313" key="14">
    <source>
        <dbReference type="EMBL" id="MET4757723.1"/>
    </source>
</evidence>
<dbReference type="Gene3D" id="2.40.170.20">
    <property type="entry name" value="TonB-dependent receptor, beta-barrel domain"/>
    <property type="match status" value="1"/>
</dbReference>
<evidence type="ECO:0000313" key="15">
    <source>
        <dbReference type="Proteomes" id="UP001549366"/>
    </source>
</evidence>
<protein>
    <submittedName>
        <fullName evidence="14">Iron complex outermembrane receptor protein</fullName>
    </submittedName>
</protein>
<dbReference type="InterPro" id="IPR010100">
    <property type="entry name" value="TonB-dep_Cu_rcpt"/>
</dbReference>
<keyword evidence="7 9" id="KW-0472">Membrane</keyword>
<evidence type="ECO:0000256" key="1">
    <source>
        <dbReference type="ARBA" id="ARBA00004571"/>
    </source>
</evidence>
<evidence type="ECO:0000256" key="3">
    <source>
        <dbReference type="ARBA" id="ARBA00022452"/>
    </source>
</evidence>
<keyword evidence="8 9" id="KW-0998">Cell outer membrane</keyword>
<dbReference type="InterPro" id="IPR037066">
    <property type="entry name" value="Plug_dom_sf"/>
</dbReference>
<evidence type="ECO:0000256" key="7">
    <source>
        <dbReference type="ARBA" id="ARBA00023136"/>
    </source>
</evidence>
<evidence type="ECO:0000256" key="2">
    <source>
        <dbReference type="ARBA" id="ARBA00022448"/>
    </source>
</evidence>